<dbReference type="EMBL" id="CP028136">
    <property type="protein sequence ID" value="AVR44637.1"/>
    <property type="molecule type" value="Genomic_DNA"/>
</dbReference>
<organism evidence="2 3">
    <name type="scientific">Christiangramia fulva</name>
    <dbReference type="NCBI Taxonomy" id="2126553"/>
    <lineage>
        <taxon>Bacteria</taxon>
        <taxon>Pseudomonadati</taxon>
        <taxon>Bacteroidota</taxon>
        <taxon>Flavobacteriia</taxon>
        <taxon>Flavobacteriales</taxon>
        <taxon>Flavobacteriaceae</taxon>
        <taxon>Christiangramia</taxon>
    </lineage>
</organism>
<feature type="transmembrane region" description="Helical" evidence="1">
    <location>
        <begin position="20"/>
        <end position="39"/>
    </location>
</feature>
<dbReference type="RefSeq" id="WP_107011415.1">
    <property type="nucleotide sequence ID" value="NZ_CP028136.1"/>
</dbReference>
<keyword evidence="1" id="KW-0812">Transmembrane</keyword>
<evidence type="ECO:0000256" key="1">
    <source>
        <dbReference type="SAM" id="Phobius"/>
    </source>
</evidence>
<evidence type="ECO:0000313" key="3">
    <source>
        <dbReference type="Proteomes" id="UP000241507"/>
    </source>
</evidence>
<keyword evidence="1" id="KW-0472">Membrane</keyword>
<reference evidence="3" key="1">
    <citation type="submission" date="2018-03" db="EMBL/GenBank/DDBJ databases">
        <title>Gramella fulva sp. nov., isolated from a dry surface of tidal flat.</title>
        <authorList>
            <person name="Hwang S.H."/>
            <person name="Hwang W.M."/>
            <person name="Kang K."/>
            <person name="Ahn T.-Y."/>
        </authorList>
    </citation>
    <scope>NUCLEOTIDE SEQUENCE [LARGE SCALE GENOMIC DNA]</scope>
    <source>
        <strain evidence="3">SH35</strain>
    </source>
</reference>
<evidence type="ECO:0000313" key="2">
    <source>
        <dbReference type="EMBL" id="AVR44637.1"/>
    </source>
</evidence>
<proteinExistence type="predicted"/>
<keyword evidence="3" id="KW-1185">Reference proteome</keyword>
<dbReference type="Proteomes" id="UP000241507">
    <property type="component" value="Chromosome"/>
</dbReference>
<gene>
    <name evidence="2" type="ORF">C7S20_04820</name>
</gene>
<accession>A0A2R3Z2Z9</accession>
<protein>
    <submittedName>
        <fullName evidence="2">Uncharacterized protein</fullName>
    </submittedName>
</protein>
<dbReference type="AlphaFoldDB" id="A0A2R3Z2Z9"/>
<sequence length="71" mass="8043">MRISLHPIKSLERDIKFSLVHSFLKLLFILGIAFLVFLITSKTYVPSAGINTSYEIIPQDTPPAPYSYRSS</sequence>
<dbReference type="OrthoDB" id="9939594at2"/>
<name>A0A2R3Z2Z9_9FLAO</name>
<dbReference type="KEGG" id="grs:C7S20_04820"/>
<keyword evidence="1" id="KW-1133">Transmembrane helix</keyword>